<dbReference type="EMBL" id="AP019697">
    <property type="protein sequence ID" value="BBK25884.1"/>
    <property type="molecule type" value="Genomic_DNA"/>
</dbReference>
<gene>
    <name evidence="1" type="ORF">Dia5BBH33_18190</name>
</gene>
<evidence type="ECO:0000313" key="2">
    <source>
        <dbReference type="Proteomes" id="UP000320585"/>
    </source>
</evidence>
<keyword evidence="2" id="KW-1185">Reference proteome</keyword>
<organism evidence="1 2">
    <name type="scientific">Dialister hominis</name>
    <dbReference type="NCBI Taxonomy" id="2582419"/>
    <lineage>
        <taxon>Bacteria</taxon>
        <taxon>Bacillati</taxon>
        <taxon>Bacillota</taxon>
        <taxon>Negativicutes</taxon>
        <taxon>Veillonellales</taxon>
        <taxon>Veillonellaceae</taxon>
        <taxon>Dialister</taxon>
    </lineage>
</organism>
<protein>
    <recommendedName>
        <fullName evidence="3">Trimeric autotransporter adhesin YadA-like C-terminal membrane anchor domain-containing protein</fullName>
    </recommendedName>
</protein>
<reference evidence="2" key="1">
    <citation type="submission" date="2019-05" db="EMBL/GenBank/DDBJ databases">
        <title>Complete genome sequencing of Dialister sp. strain 5BBH33.</title>
        <authorList>
            <person name="Sakamoto M."/>
            <person name="Murakami T."/>
            <person name="Mori H."/>
        </authorList>
    </citation>
    <scope>NUCLEOTIDE SEQUENCE [LARGE SCALE GENOMIC DNA]</scope>
    <source>
        <strain evidence="2">5BBH33</strain>
    </source>
</reference>
<evidence type="ECO:0008006" key="3">
    <source>
        <dbReference type="Google" id="ProtNLM"/>
    </source>
</evidence>
<dbReference type="KEGG" id="dho:Dia5BBH33_18190"/>
<dbReference type="GeneID" id="92717031"/>
<proteinExistence type="predicted"/>
<dbReference type="Proteomes" id="UP000320585">
    <property type="component" value="Chromosome"/>
</dbReference>
<name>A0A8D5A5E6_9FIRM</name>
<dbReference type="AlphaFoldDB" id="A0A8D5A5E6"/>
<accession>A0A8D5A5E6</accession>
<sequence>MGTTVGYNDNMVTVGASFKVGERGNVKKVYPGEAAKELTSLKKHVAEQDKKLVSQDQRIGQLETMLKEQKEINEKQQQIIAKLAAKVGV</sequence>
<dbReference type="RefSeq" id="WP_143332855.1">
    <property type="nucleotide sequence ID" value="NZ_AP019697.1"/>
</dbReference>
<evidence type="ECO:0000313" key="1">
    <source>
        <dbReference type="EMBL" id="BBK25884.1"/>
    </source>
</evidence>